<dbReference type="GO" id="GO:0005524">
    <property type="term" value="F:ATP binding"/>
    <property type="evidence" value="ECO:0007669"/>
    <property type="project" value="UniProtKB-KW"/>
</dbReference>
<evidence type="ECO:0000313" key="9">
    <source>
        <dbReference type="EMBL" id="AJT40737.1"/>
    </source>
</evidence>
<dbReference type="InterPro" id="IPR023057">
    <property type="entry name" value="GlnE"/>
</dbReference>
<dbReference type="OrthoDB" id="9759366at2"/>
<dbReference type="NCBIfam" id="NF010707">
    <property type="entry name" value="PRK14109.1"/>
    <property type="match status" value="1"/>
</dbReference>
<organism evidence="9 10">
    <name type="scientific">Psychromicrobium lacuslunae</name>
    <dbReference type="NCBI Taxonomy" id="1618207"/>
    <lineage>
        <taxon>Bacteria</taxon>
        <taxon>Bacillati</taxon>
        <taxon>Actinomycetota</taxon>
        <taxon>Actinomycetes</taxon>
        <taxon>Micrococcales</taxon>
        <taxon>Micrococcaceae</taxon>
        <taxon>Psychromicrobium</taxon>
    </lineage>
</organism>
<feature type="domain" description="PII-uridylyltransferase/Glutamine-synthetase adenylyltransferase" evidence="8">
    <location>
        <begin position="357"/>
        <end position="500"/>
    </location>
</feature>
<evidence type="ECO:0000313" key="10">
    <source>
        <dbReference type="Proteomes" id="UP000061839"/>
    </source>
</evidence>
<sequence length="1008" mass="110565">MKSLQRTLIANGFADLEKSSRFLAAPELQGIDQERLFAGLSFAADPDLALQSLVRLLAAAEPLRSEVHRLVAQGGEASEPMFRLLGASEALADFLIRHPEHAELLRTPVTPEPHGVPAWQLRSSLLKSVGADPEAHRPIASRPPLEAVPALRTQYRRHLAELAIRDLSAASPTDVMPIVGAELADLAGAALDAALAVARAELSAESSAWTAEQVNAVDLAVIGMGKCGARELNYISDVDVIYLIEAVELDEVVAMTIGEQLALAISRIINAPAREPGLWEVDTNLRPEGKDGPLVRTLESHLEYYRRWASGWEFQALLKARTVAGSRPLGERYQLAVAPMVWSSSEREGFVESVQAMRRRVSDHIPPGEQERQIKLGVGGLRDVEFTVQLLQLVHGKTDQHLHRRDTTGAIEALSHAGYIGRSDAAELNAAYRYLRVLEHRIQLVQLRRTHLMPLAAPALKALARSSRGSFERGRPSADTLLSEWQGVKRRVRALHERIFYRPLLNTAAHLSAAEAALSPQAAQARLAALGYQDGAGAMRHIEALTAGVSRRAALQRQLLPVLLGWLADGVDPDGGLLAFRRLSESLGTTHWYLAMLRDSQAAAERLCHVLSSSRLIADLLEVSPEETAWLGSDKELQPLSFEAQWQEIQSKMSRHPLPAESIRLIRLIRRREILRIAIADGAGLLDQGQIGQALADVDRAAVLGALHVAEGAVGELKTEILVVAMGRQGGREIGYGSDADVMYVHRALPGATEAEAQEQALAIVAQISSLLTQPLKPAVLAERVLQIDADLRPEGKNGAMVRSLDSFREYYQRWSLIWEAQALLRARPMAGSDKLAEDFLSLIDPIRYPAQLSEQDRREVRRIKARVESERLPRGADPARHLKLGRGGLSDVEWLVQLKQLEHAGQYPQLRTSSTLPALAALADLGLVAADDAELLGSAWQLASRIRSANVLWSGKASDLLPSSRRDLEAVARWCGYPAGHGGALEEDYLRLTRQARIVFERYFYAS</sequence>
<dbReference type="STRING" id="1618207.UM93_02975"/>
<dbReference type="CDD" id="cd05401">
    <property type="entry name" value="NT_GlnE_GlnD_like"/>
    <property type="match status" value="2"/>
</dbReference>
<dbReference type="HOGENOM" id="CLU_006233_1_0_11"/>
<dbReference type="KEGG" id="ari:UM93_02975"/>
<keyword evidence="3" id="KW-0547">Nucleotide-binding</keyword>
<dbReference type="Pfam" id="PF08335">
    <property type="entry name" value="GlnD_UR_UTase"/>
    <property type="match status" value="2"/>
</dbReference>
<evidence type="ECO:0000256" key="2">
    <source>
        <dbReference type="ARBA" id="ARBA00022695"/>
    </source>
</evidence>
<dbReference type="InterPro" id="IPR013546">
    <property type="entry name" value="PII_UdlTrfase/GS_AdlTrfase"/>
</dbReference>
<dbReference type="AlphaFoldDB" id="A0A0D4BW99"/>
<feature type="domain" description="PII-uridylyltransferase/Glutamine-synthetase adenylyltransferase" evidence="8">
    <location>
        <begin position="865"/>
        <end position="1002"/>
    </location>
</feature>
<dbReference type="Proteomes" id="UP000061839">
    <property type="component" value="Chromosome"/>
</dbReference>
<evidence type="ECO:0000259" key="8">
    <source>
        <dbReference type="Pfam" id="PF08335"/>
    </source>
</evidence>
<dbReference type="GO" id="GO:0008882">
    <property type="term" value="F:[glutamate-ammonia-ligase] adenylyltransferase activity"/>
    <property type="evidence" value="ECO:0007669"/>
    <property type="project" value="InterPro"/>
</dbReference>
<dbReference type="RefSeq" id="WP_045073562.1">
    <property type="nucleotide sequence ID" value="NZ_CP011005.1"/>
</dbReference>
<keyword evidence="2" id="KW-0548">Nucleotidyltransferase</keyword>
<accession>A0A0D4BW99</accession>
<dbReference type="PANTHER" id="PTHR30621">
    <property type="entry name" value="GLUTAMINE SYNTHETASE ADENYLYLTRANSFERASE"/>
    <property type="match status" value="1"/>
</dbReference>
<dbReference type="InterPro" id="IPR005190">
    <property type="entry name" value="GlnE_rpt_dom"/>
</dbReference>
<evidence type="ECO:0000259" key="7">
    <source>
        <dbReference type="Pfam" id="PF03710"/>
    </source>
</evidence>
<dbReference type="InterPro" id="IPR043519">
    <property type="entry name" value="NT_sf"/>
</dbReference>
<keyword evidence="5" id="KW-0460">Magnesium</keyword>
<evidence type="ECO:0000256" key="4">
    <source>
        <dbReference type="ARBA" id="ARBA00022840"/>
    </source>
</evidence>
<dbReference type="SUPFAM" id="SSF81301">
    <property type="entry name" value="Nucleotidyltransferase"/>
    <property type="match status" value="2"/>
</dbReference>
<evidence type="ECO:0000256" key="5">
    <source>
        <dbReference type="ARBA" id="ARBA00022842"/>
    </source>
</evidence>
<gene>
    <name evidence="9" type="ORF">UM93_02975</name>
</gene>
<dbReference type="GO" id="GO:0000820">
    <property type="term" value="P:regulation of glutamine family amino acid metabolic process"/>
    <property type="evidence" value="ECO:0007669"/>
    <property type="project" value="TreeGrafter"/>
</dbReference>
<keyword evidence="1" id="KW-0808">Transferase</keyword>
<dbReference type="SUPFAM" id="SSF81593">
    <property type="entry name" value="Nucleotidyltransferase substrate binding subunit/domain"/>
    <property type="match status" value="2"/>
</dbReference>
<name>A0A0D4BW99_9MICC</name>
<dbReference type="PATRIC" id="fig|1618207.4.peg.609"/>
<dbReference type="PANTHER" id="PTHR30621:SF0">
    <property type="entry name" value="BIFUNCTIONAL GLUTAMINE SYNTHETASE ADENYLYLTRANSFERASE_ADENYLYL-REMOVING ENZYME"/>
    <property type="match status" value="1"/>
</dbReference>
<dbReference type="Gene3D" id="3.30.460.10">
    <property type="entry name" value="Beta Polymerase, domain 2"/>
    <property type="match status" value="2"/>
</dbReference>
<dbReference type="GO" id="GO:0005829">
    <property type="term" value="C:cytosol"/>
    <property type="evidence" value="ECO:0007669"/>
    <property type="project" value="TreeGrafter"/>
</dbReference>
<reference evidence="9 10" key="1">
    <citation type="journal article" date="2015" name="Genome Announc.">
        <title>Complete Genome Sequencing of Protease-Producing Novel Arthrobacter sp. Strain IHBB 11108 Using PacBio Single-Molecule Real-Time Sequencing Technology.</title>
        <authorList>
            <person name="Kiran S."/>
            <person name="Swarnkar M.K."/>
            <person name="Pal M."/>
            <person name="Thakur R."/>
            <person name="Tewari R."/>
            <person name="Singh A.K."/>
            <person name="Gulati A."/>
        </authorList>
    </citation>
    <scope>NUCLEOTIDE SEQUENCE [LARGE SCALE GENOMIC DNA]</scope>
    <source>
        <strain evidence="9 10">IHBB 11108</strain>
    </source>
</reference>
<dbReference type="EMBL" id="CP011005">
    <property type="protein sequence ID" value="AJT40737.1"/>
    <property type="molecule type" value="Genomic_DNA"/>
</dbReference>
<feature type="domain" description="Glutamate-ammonia ligase adenylyltransferase repeated" evidence="7">
    <location>
        <begin position="605"/>
        <end position="841"/>
    </location>
</feature>
<evidence type="ECO:0000256" key="3">
    <source>
        <dbReference type="ARBA" id="ARBA00022741"/>
    </source>
</evidence>
<keyword evidence="6" id="KW-0511">Multifunctional enzyme</keyword>
<keyword evidence="10" id="KW-1185">Reference proteome</keyword>
<protein>
    <submittedName>
        <fullName evidence="9">Glutamine-synthetase</fullName>
    </submittedName>
</protein>
<proteinExistence type="predicted"/>
<evidence type="ECO:0000256" key="6">
    <source>
        <dbReference type="ARBA" id="ARBA00023268"/>
    </source>
</evidence>
<keyword evidence="4" id="KW-0067">ATP-binding</keyword>
<dbReference type="Pfam" id="PF03710">
    <property type="entry name" value="GlnE"/>
    <property type="match status" value="2"/>
</dbReference>
<evidence type="ECO:0000256" key="1">
    <source>
        <dbReference type="ARBA" id="ARBA00022679"/>
    </source>
</evidence>
<dbReference type="Gene3D" id="1.20.120.330">
    <property type="entry name" value="Nucleotidyltransferases domain 2"/>
    <property type="match status" value="2"/>
</dbReference>
<feature type="domain" description="Glutamate-ammonia ligase adenylyltransferase repeated" evidence="7">
    <location>
        <begin position="81"/>
        <end position="332"/>
    </location>
</feature>